<evidence type="ECO:0000313" key="3">
    <source>
        <dbReference type="Proteomes" id="UP000008207"/>
    </source>
</evidence>
<dbReference type="Proteomes" id="UP000008207">
    <property type="component" value="Chromosome"/>
</dbReference>
<evidence type="ECO:0000256" key="1">
    <source>
        <dbReference type="SAM" id="MobiDB-lite"/>
    </source>
</evidence>
<dbReference type="eggNOG" id="COG4695">
    <property type="taxonomic scope" value="Bacteria"/>
</dbReference>
<keyword evidence="3" id="KW-1185">Reference proteome</keyword>
<name>B8IIN4_METNO</name>
<dbReference type="STRING" id="460265.Mnod_5065"/>
<organism evidence="2 3">
    <name type="scientific">Methylobacterium nodulans (strain LMG 21967 / CNCM I-2342 / ORS 2060)</name>
    <dbReference type="NCBI Taxonomy" id="460265"/>
    <lineage>
        <taxon>Bacteria</taxon>
        <taxon>Pseudomonadati</taxon>
        <taxon>Pseudomonadota</taxon>
        <taxon>Alphaproteobacteria</taxon>
        <taxon>Hyphomicrobiales</taxon>
        <taxon>Methylobacteriaceae</taxon>
        <taxon>Methylobacterium</taxon>
    </lineage>
</organism>
<dbReference type="EMBL" id="CP001349">
    <property type="protein sequence ID" value="ACL59911.1"/>
    <property type="molecule type" value="Genomic_DNA"/>
</dbReference>
<dbReference type="RefSeq" id="WP_015931531.1">
    <property type="nucleotide sequence ID" value="NC_011894.1"/>
</dbReference>
<dbReference type="InterPro" id="IPR006944">
    <property type="entry name" value="Phage/GTA_portal"/>
</dbReference>
<dbReference type="AlphaFoldDB" id="B8IIN4"/>
<accession>B8IIN4</accession>
<dbReference type="Pfam" id="PF04860">
    <property type="entry name" value="Phage_portal"/>
    <property type="match status" value="1"/>
</dbReference>
<protein>
    <submittedName>
        <fullName evidence="2">Phage portal protein, HK97 family</fullName>
    </submittedName>
</protein>
<gene>
    <name evidence="2" type="ordered locus">Mnod_5065</name>
</gene>
<proteinExistence type="predicted"/>
<sequence>MRFFGLTITREKAAPTASPVDTRGGWWGIVREAFTGAWQKSVEVRLDTVLTYSAVFRCVSLISSDIAKMRLRLVQQDADGIWTETSSPSFSPVLRKPNRFQNRIQFITSWVESKLVHGNTYVLKERDSRRVVVALSVLDPTRVKPLVAPDGEVFYQLSRDDLAGVSDLDAAVLVPASEIIHDRWNTLHHPLVGTSPIYACGLAAVQGIRIQTNSAHFFGNGSQPSGILVAPGPVSEENAKRLKAHWEQNFTGQNVGRVAVLGDGLRYEPMAVKASDAQLIEQLKWSAETVCSVFGVPAYKIGVGAPPAYTNIEALDAQYYAQCLQIHIESIELCLDEGLTLPAPYGTEFELDALLRMDTATQIRTYAEGVKGGLMKPDEGRAKLGLPPVTGGNAVYLQQQNYSLAALAKRDAQADPFNPAPAASPPELAPPDATEEVSRFATALRLKFAEAPAHA</sequence>
<dbReference type="NCBIfam" id="TIGR01537">
    <property type="entry name" value="portal_HK97"/>
    <property type="match status" value="1"/>
</dbReference>
<evidence type="ECO:0000313" key="2">
    <source>
        <dbReference type="EMBL" id="ACL59911.1"/>
    </source>
</evidence>
<feature type="region of interest" description="Disordered" evidence="1">
    <location>
        <begin position="415"/>
        <end position="436"/>
    </location>
</feature>
<reference evidence="2 3" key="1">
    <citation type="submission" date="2009-01" db="EMBL/GenBank/DDBJ databases">
        <title>Complete sequence of chromosome of Methylobacterium nodulans ORS 2060.</title>
        <authorList>
            <consortium name="US DOE Joint Genome Institute"/>
            <person name="Lucas S."/>
            <person name="Copeland A."/>
            <person name="Lapidus A."/>
            <person name="Glavina del Rio T."/>
            <person name="Dalin E."/>
            <person name="Tice H."/>
            <person name="Bruce D."/>
            <person name="Goodwin L."/>
            <person name="Pitluck S."/>
            <person name="Sims D."/>
            <person name="Brettin T."/>
            <person name="Detter J.C."/>
            <person name="Han C."/>
            <person name="Larimer F."/>
            <person name="Land M."/>
            <person name="Hauser L."/>
            <person name="Kyrpides N."/>
            <person name="Ivanova N."/>
            <person name="Marx C.J."/>
            <person name="Richardson P."/>
        </authorList>
    </citation>
    <scope>NUCLEOTIDE SEQUENCE [LARGE SCALE GENOMIC DNA]</scope>
    <source>
        <strain evidence="3">LMG 21967 / CNCM I-2342 / ORS 2060</strain>
    </source>
</reference>
<dbReference type="HOGENOM" id="CLU_033789_2_0_5"/>
<dbReference type="KEGG" id="mno:Mnod_5065"/>
<dbReference type="InterPro" id="IPR006427">
    <property type="entry name" value="Portal_HK97"/>
</dbReference>
<dbReference type="OrthoDB" id="7592047at2"/>
<feature type="compositionally biased region" description="Pro residues" evidence="1">
    <location>
        <begin position="418"/>
        <end position="429"/>
    </location>
</feature>